<evidence type="ECO:0000259" key="2">
    <source>
        <dbReference type="Pfam" id="PF08327"/>
    </source>
</evidence>
<dbReference type="CDD" id="cd08898">
    <property type="entry name" value="SRPBCC_CalC_Aha1-like_5"/>
    <property type="match status" value="1"/>
</dbReference>
<feature type="domain" description="Activator of Hsp90 ATPase homologue 1/2-like C-terminal" evidence="2">
    <location>
        <begin position="21"/>
        <end position="155"/>
    </location>
</feature>
<proteinExistence type="inferred from homology"/>
<evidence type="ECO:0000313" key="4">
    <source>
        <dbReference type="Proteomes" id="UP001484239"/>
    </source>
</evidence>
<dbReference type="InterPro" id="IPR013538">
    <property type="entry name" value="ASHA1/2-like_C"/>
</dbReference>
<comment type="caution">
    <text evidence="3">The sequence shown here is derived from an EMBL/GenBank/DDBJ whole genome shotgun (WGS) entry which is preliminary data.</text>
</comment>
<gene>
    <name evidence="3" type="ORF">WI372_04825</name>
</gene>
<comment type="similarity">
    <text evidence="1">Belongs to the AHA1 family.</text>
</comment>
<evidence type="ECO:0000256" key="1">
    <source>
        <dbReference type="ARBA" id="ARBA00006817"/>
    </source>
</evidence>
<dbReference type="RefSeq" id="WP_405284897.1">
    <property type="nucleotide sequence ID" value="NZ_CP144380.1"/>
</dbReference>
<reference evidence="3 4" key="1">
    <citation type="submission" date="2024-02" db="EMBL/GenBank/DDBJ databases">
        <title>A novel Gemmatimonadota bacterium.</title>
        <authorList>
            <person name="Du Z.-J."/>
            <person name="Ye Y.-Q."/>
        </authorList>
    </citation>
    <scope>NUCLEOTIDE SEQUENCE [LARGE SCALE GENOMIC DNA]</scope>
    <source>
        <strain evidence="3 4">DH-20</strain>
    </source>
</reference>
<sequence length="156" mass="17722">MTTSNPTAESTDRIEKKFHVNAPVSRVWRAVSNHEEFGSWFRMTIDRPFATGESVLGRITIPGYEHVTVEMRVERIEPENYFSYRWHPYAVDPAIDYSAEPMTLVEFRLEAAQGGTSVTIVESGFDRLPSDRRAEAFRMNQGGWDGQARNLAAHVG</sequence>
<dbReference type="Proteomes" id="UP001484239">
    <property type="component" value="Unassembled WGS sequence"/>
</dbReference>
<accession>A0ABU9E6F6</accession>
<evidence type="ECO:0000313" key="3">
    <source>
        <dbReference type="EMBL" id="MEK9500292.1"/>
    </source>
</evidence>
<name>A0ABU9E6F6_9BACT</name>
<dbReference type="SUPFAM" id="SSF55961">
    <property type="entry name" value="Bet v1-like"/>
    <property type="match status" value="1"/>
</dbReference>
<protein>
    <submittedName>
        <fullName evidence="3">SRPBCC family protein</fullName>
    </submittedName>
</protein>
<dbReference type="Gene3D" id="3.30.530.20">
    <property type="match status" value="1"/>
</dbReference>
<organism evidence="3 4">
    <name type="scientific">Gaopeijia maritima</name>
    <dbReference type="NCBI Taxonomy" id="3119007"/>
    <lineage>
        <taxon>Bacteria</taxon>
        <taxon>Pseudomonadati</taxon>
        <taxon>Gemmatimonadota</taxon>
        <taxon>Longimicrobiia</taxon>
        <taxon>Gaopeijiales</taxon>
        <taxon>Gaopeijiaceae</taxon>
        <taxon>Gaopeijia</taxon>
    </lineage>
</organism>
<dbReference type="Pfam" id="PF08327">
    <property type="entry name" value="AHSA1"/>
    <property type="match status" value="1"/>
</dbReference>
<dbReference type="InterPro" id="IPR023393">
    <property type="entry name" value="START-like_dom_sf"/>
</dbReference>
<dbReference type="EMBL" id="JBBHLI010000002">
    <property type="protein sequence ID" value="MEK9500292.1"/>
    <property type="molecule type" value="Genomic_DNA"/>
</dbReference>
<keyword evidence="4" id="KW-1185">Reference proteome</keyword>